<protein>
    <submittedName>
        <fullName evidence="3">IS200/IS605 family transposase</fullName>
    </submittedName>
</protein>
<gene>
    <name evidence="3" type="primary">tnpA</name>
    <name evidence="3" type="ORF">D0436_22025</name>
</gene>
<evidence type="ECO:0000256" key="1">
    <source>
        <dbReference type="SAM" id="MobiDB-lite"/>
    </source>
</evidence>
<evidence type="ECO:0000259" key="2">
    <source>
        <dbReference type="SMART" id="SM01321"/>
    </source>
</evidence>
<dbReference type="PANTHER" id="PTHR33360">
    <property type="entry name" value="TRANSPOSASE FOR INSERTION SEQUENCE ELEMENT IS200"/>
    <property type="match status" value="1"/>
</dbReference>
<dbReference type="InterPro" id="IPR036515">
    <property type="entry name" value="Transposase_17_sf"/>
</dbReference>
<dbReference type="EMBL" id="CP031775">
    <property type="protein sequence ID" value="QDZ92914.1"/>
    <property type="molecule type" value="Genomic_DNA"/>
</dbReference>
<proteinExistence type="predicted"/>
<dbReference type="SMART" id="SM01321">
    <property type="entry name" value="Y1_Tnp"/>
    <property type="match status" value="1"/>
</dbReference>
<dbReference type="PANTHER" id="PTHR33360:SF2">
    <property type="entry name" value="TRANSPOSASE FOR INSERTION SEQUENCE ELEMENT IS200"/>
    <property type="match status" value="1"/>
</dbReference>
<feature type="region of interest" description="Disordered" evidence="1">
    <location>
        <begin position="135"/>
        <end position="154"/>
    </location>
</feature>
<dbReference type="GO" id="GO:0006313">
    <property type="term" value="P:DNA transposition"/>
    <property type="evidence" value="ECO:0007669"/>
    <property type="project" value="InterPro"/>
</dbReference>
<dbReference type="Pfam" id="PF01797">
    <property type="entry name" value="Y1_Tnp"/>
    <property type="match status" value="1"/>
</dbReference>
<dbReference type="GO" id="GO:0003677">
    <property type="term" value="F:DNA binding"/>
    <property type="evidence" value="ECO:0007669"/>
    <property type="project" value="InterPro"/>
</dbReference>
<feature type="domain" description="Transposase IS200-like" evidence="2">
    <location>
        <begin position="11"/>
        <end position="131"/>
    </location>
</feature>
<evidence type="ECO:0000313" key="3">
    <source>
        <dbReference type="EMBL" id="QDZ92914.1"/>
    </source>
</evidence>
<dbReference type="AlphaFoldDB" id="A0A5B8R266"/>
<reference evidence="3" key="1">
    <citation type="journal article" date="2019" name="Ecotoxicol. Environ. Saf.">
        <title>Microbial characterization of heavy metal resistant bacterial strains isolated from an electroplating wastewater treatment plant.</title>
        <authorList>
            <person name="Cai X."/>
            <person name="Zheng X."/>
            <person name="Zhang D."/>
            <person name="Iqbal W."/>
            <person name="Liu C."/>
            <person name="Yang B."/>
            <person name="Zhao X."/>
            <person name="Lu X."/>
            <person name="Mao Y."/>
        </authorList>
    </citation>
    <scope>NUCLEOTIDE SEQUENCE [LARGE SCALE GENOMIC DNA]</scope>
    <source>
        <strain evidence="3">Ni1-3</strain>
    </source>
</reference>
<dbReference type="NCBIfam" id="NF033573">
    <property type="entry name" value="transpos_IS200"/>
    <property type="match status" value="1"/>
</dbReference>
<accession>A0A5B8R266</accession>
<dbReference type="InterPro" id="IPR002686">
    <property type="entry name" value="Transposase_17"/>
</dbReference>
<dbReference type="RefSeq" id="WP_088212900.1">
    <property type="nucleotide sequence ID" value="NZ_CP076856.1"/>
</dbReference>
<name>A0A5B8R266_9GAMM</name>
<sequence length="154" mass="17655">MYDWRTGRSCVLKNHAHLVFVTKYRREVFTAEMLERTKSIIAETCEQMDCELLEFGGEHNHIHLMVAIHPKVSVSNLVGKLKGKSSYMLRREFWGQIKTMLWGNHFWSPSYCVVSCGGATLEVIKQYIEEQNAPPSEQAVQRSKALTKTNLPPA</sequence>
<dbReference type="SUPFAM" id="SSF143422">
    <property type="entry name" value="Transposase IS200-like"/>
    <property type="match status" value="1"/>
</dbReference>
<dbReference type="GO" id="GO:0004803">
    <property type="term" value="F:transposase activity"/>
    <property type="evidence" value="ECO:0007669"/>
    <property type="project" value="InterPro"/>
</dbReference>
<organism evidence="3">
    <name type="scientific">Shewanella decolorationis</name>
    <dbReference type="NCBI Taxonomy" id="256839"/>
    <lineage>
        <taxon>Bacteria</taxon>
        <taxon>Pseudomonadati</taxon>
        <taxon>Pseudomonadota</taxon>
        <taxon>Gammaproteobacteria</taxon>
        <taxon>Alteromonadales</taxon>
        <taxon>Shewanellaceae</taxon>
        <taxon>Shewanella</taxon>
    </lineage>
</organism>
<dbReference type="Gene3D" id="3.30.70.1290">
    <property type="entry name" value="Transposase IS200-like"/>
    <property type="match status" value="1"/>
</dbReference>